<feature type="domain" description="Protein kinase" evidence="6">
    <location>
        <begin position="271"/>
        <end position="532"/>
    </location>
</feature>
<keyword evidence="3 8" id="KW-0418">Kinase</keyword>
<dbReference type="InterPro" id="IPR011009">
    <property type="entry name" value="Kinase-like_dom_sf"/>
</dbReference>
<dbReference type="Gene3D" id="1.10.510.10">
    <property type="entry name" value="Transferase(Phosphotransferase) domain 1"/>
    <property type="match status" value="1"/>
</dbReference>
<evidence type="ECO:0000313" key="9">
    <source>
        <dbReference type="Proteomes" id="UP001107961"/>
    </source>
</evidence>
<keyword evidence="5" id="KW-0812">Transmembrane</keyword>
<dbReference type="PROSITE" id="PS50011">
    <property type="entry name" value="PROTEIN_KINASE_DOM"/>
    <property type="match status" value="1"/>
</dbReference>
<dbReference type="AlphaFoldDB" id="A0A9Q3ZEQ1"/>
<dbReference type="SMART" id="SM00331">
    <property type="entry name" value="PP2C_SIG"/>
    <property type="match status" value="1"/>
</dbReference>
<dbReference type="CDD" id="cd14014">
    <property type="entry name" value="STKc_PknB_like"/>
    <property type="match status" value="1"/>
</dbReference>
<evidence type="ECO:0000256" key="3">
    <source>
        <dbReference type="ARBA" id="ARBA00022777"/>
    </source>
</evidence>
<dbReference type="PROSITE" id="PS51746">
    <property type="entry name" value="PPM_2"/>
    <property type="match status" value="1"/>
</dbReference>
<dbReference type="PROSITE" id="PS00109">
    <property type="entry name" value="PROTEIN_KINASE_TYR"/>
    <property type="match status" value="1"/>
</dbReference>
<comment type="caution">
    <text evidence="8">The sequence shown here is derived from an EMBL/GenBank/DDBJ whole genome shotgun (WGS) entry which is preliminary data.</text>
</comment>
<reference evidence="8" key="1">
    <citation type="submission" date="2022-01" db="EMBL/GenBank/DDBJ databases">
        <authorList>
            <person name="Karlyshev A.V."/>
            <person name="Jaspars M."/>
        </authorList>
    </citation>
    <scope>NUCLEOTIDE SEQUENCE</scope>
    <source>
        <strain evidence="8">AGSA3-2</strain>
    </source>
</reference>
<keyword evidence="5" id="KW-0472">Membrane</keyword>
<dbReference type="Pfam" id="PF13672">
    <property type="entry name" value="PP2C_2"/>
    <property type="match status" value="1"/>
</dbReference>
<organism evidence="8 9">
    <name type="scientific">Alloalcanivorax xenomutans</name>
    <dbReference type="NCBI Taxonomy" id="1094342"/>
    <lineage>
        <taxon>Bacteria</taxon>
        <taxon>Pseudomonadati</taxon>
        <taxon>Pseudomonadota</taxon>
        <taxon>Gammaproteobacteria</taxon>
        <taxon>Oceanospirillales</taxon>
        <taxon>Alcanivoracaceae</taxon>
        <taxon>Alloalcanivorax</taxon>
    </lineage>
</organism>
<accession>A0A9Q3ZEQ1</accession>
<dbReference type="InterPro" id="IPR036457">
    <property type="entry name" value="PPM-type-like_dom_sf"/>
</dbReference>
<evidence type="ECO:0000313" key="8">
    <source>
        <dbReference type="EMBL" id="MCE7508756.1"/>
    </source>
</evidence>
<dbReference type="SUPFAM" id="SSF56112">
    <property type="entry name" value="Protein kinase-like (PK-like)"/>
    <property type="match status" value="1"/>
</dbReference>
<dbReference type="GO" id="GO:0004674">
    <property type="term" value="F:protein serine/threonine kinase activity"/>
    <property type="evidence" value="ECO:0007669"/>
    <property type="project" value="TreeGrafter"/>
</dbReference>
<keyword evidence="4" id="KW-0067">ATP-binding</keyword>
<dbReference type="Gene3D" id="3.60.40.10">
    <property type="entry name" value="PPM-type phosphatase domain"/>
    <property type="match status" value="1"/>
</dbReference>
<feature type="transmembrane region" description="Helical" evidence="5">
    <location>
        <begin position="554"/>
        <end position="574"/>
    </location>
</feature>
<dbReference type="SMART" id="SM00332">
    <property type="entry name" value="PP2Cc"/>
    <property type="match status" value="1"/>
</dbReference>
<name>A0A9Q3ZEQ1_9GAMM</name>
<protein>
    <submittedName>
        <fullName evidence="8">Bifunctional protein-serine/threonine kinase/phosphatase</fullName>
    </submittedName>
</protein>
<evidence type="ECO:0000256" key="4">
    <source>
        <dbReference type="ARBA" id="ARBA00022840"/>
    </source>
</evidence>
<dbReference type="PANTHER" id="PTHR43289:SF6">
    <property type="entry name" value="SERINE_THREONINE-PROTEIN KINASE NEKL-3"/>
    <property type="match status" value="1"/>
</dbReference>
<keyword evidence="9" id="KW-1185">Reference proteome</keyword>
<dbReference type="InterPro" id="IPR008266">
    <property type="entry name" value="Tyr_kinase_AS"/>
</dbReference>
<dbReference type="PANTHER" id="PTHR43289">
    <property type="entry name" value="MITOGEN-ACTIVATED PROTEIN KINASE KINASE KINASE 20-RELATED"/>
    <property type="match status" value="1"/>
</dbReference>
<dbReference type="GO" id="GO:0005524">
    <property type="term" value="F:ATP binding"/>
    <property type="evidence" value="ECO:0007669"/>
    <property type="project" value="UniProtKB-KW"/>
</dbReference>
<dbReference type="InterPro" id="IPR001932">
    <property type="entry name" value="PPM-type_phosphatase-like_dom"/>
</dbReference>
<proteinExistence type="predicted"/>
<keyword evidence="1" id="KW-0808">Transferase</keyword>
<evidence type="ECO:0000256" key="1">
    <source>
        <dbReference type="ARBA" id="ARBA00022679"/>
    </source>
</evidence>
<dbReference type="Gene3D" id="3.30.200.20">
    <property type="entry name" value="Phosphorylase Kinase, domain 1"/>
    <property type="match status" value="1"/>
</dbReference>
<dbReference type="InterPro" id="IPR000719">
    <property type="entry name" value="Prot_kinase_dom"/>
</dbReference>
<dbReference type="Proteomes" id="UP001107961">
    <property type="component" value="Unassembled WGS sequence"/>
</dbReference>
<keyword evidence="5" id="KW-1133">Transmembrane helix</keyword>
<gene>
    <name evidence="8" type="ORF">LZG35_08925</name>
</gene>
<sequence length="576" mass="64807">MPSSLQVSLGQYSDKGRKAVNQDFHGALIPEGMALISKGLVLALADGIGSSNVSHIASETAVSSFLEDYFSTPETWSVRQSAQRVINATNAWLHAQTRQGQYRYDLDRGYVCTFTALVIKGDSAHCFHLGDARLYRLSNGVLEQLTEDHRLWVSREQSYLSRALGMNARAEIDHLSMPVTEGDWFVLATDGVHEYLDTDTLTSTLASQTDPRQAARTLAALAYERGSEDNLTVQVLRVDRLPRDESSALSGRLDDLPLPPELHARMEFDGFRILRELHASSRSHVYLAEDLDSGVTVVLKTPAIDRADDRAFLERFMMEEWIAHRIDHPHVLKAPPRQRQRRYLYTVTDYVDGKTLTQWMRDHPSPSLETVRGLVEQIARALYAFHRREILHQDLRPENVMVDANGTVTLIDFGAARVAGLAELAPPRDREAPQGTLPYMAPEYFLGEPGDTASDLFSLGVITYQLLTGDLPYGTAVSQCRTRAAQNRLRYRSALRDDRDLPAWVDGTLRKAVHPHPDKRYRELSEFIHDLRHPNPGLAHPIRAPLMERHPVRFWQSVSAVLALLVVLLAVRLYGA</sequence>
<evidence type="ECO:0000259" key="6">
    <source>
        <dbReference type="PROSITE" id="PS50011"/>
    </source>
</evidence>
<dbReference type="EMBL" id="JAJVKT010000009">
    <property type="protein sequence ID" value="MCE7508756.1"/>
    <property type="molecule type" value="Genomic_DNA"/>
</dbReference>
<evidence type="ECO:0000256" key="5">
    <source>
        <dbReference type="SAM" id="Phobius"/>
    </source>
</evidence>
<dbReference type="RefSeq" id="WP_233925755.1">
    <property type="nucleotide sequence ID" value="NZ_JAJVKT010000009.1"/>
</dbReference>
<feature type="domain" description="PPM-type phosphatase" evidence="7">
    <location>
        <begin position="8"/>
        <end position="238"/>
    </location>
</feature>
<evidence type="ECO:0000259" key="7">
    <source>
        <dbReference type="PROSITE" id="PS51746"/>
    </source>
</evidence>
<keyword evidence="2" id="KW-0547">Nucleotide-binding</keyword>
<dbReference type="CDD" id="cd00143">
    <property type="entry name" value="PP2Cc"/>
    <property type="match status" value="1"/>
</dbReference>
<dbReference type="Pfam" id="PF00069">
    <property type="entry name" value="Pkinase"/>
    <property type="match status" value="1"/>
</dbReference>
<dbReference type="SUPFAM" id="SSF81606">
    <property type="entry name" value="PP2C-like"/>
    <property type="match status" value="1"/>
</dbReference>
<evidence type="ECO:0000256" key="2">
    <source>
        <dbReference type="ARBA" id="ARBA00022741"/>
    </source>
</evidence>